<evidence type="ECO:0000313" key="2">
    <source>
        <dbReference type="Proteomes" id="UP001620597"/>
    </source>
</evidence>
<proteinExistence type="predicted"/>
<sequence>MPCYKIDGVTPVVHPSAYVHPTAVLIGDVIIGAQCYVGPAACLRGDFGRIIMEEGANIQDTCVVHGFPQSSTIIRRHGHIGHGAVLHGCIIGEDTLIGMNAVVMDGADIGAESIVSASSFIKNRFTCPPRSMVMGTPGVIKRQVTDDELRWKQLGTQQYIELSRRCLNSLVECLPLNAEEPDRQSFVDTGHRPKI</sequence>
<name>A0ABW8NF83_9GAMM</name>
<dbReference type="Gene3D" id="2.160.10.10">
    <property type="entry name" value="Hexapeptide repeat proteins"/>
    <property type="match status" value="1"/>
</dbReference>
<dbReference type="PANTHER" id="PTHR13061">
    <property type="entry name" value="DYNACTIN SUBUNIT P25"/>
    <property type="match status" value="1"/>
</dbReference>
<keyword evidence="2" id="KW-1185">Reference proteome</keyword>
<comment type="caution">
    <text evidence="1">The sequence shown here is derived from an EMBL/GenBank/DDBJ whole genome shotgun (WGS) entry which is preliminary data.</text>
</comment>
<dbReference type="PANTHER" id="PTHR13061:SF29">
    <property type="entry name" value="GAMMA CARBONIC ANHYDRASE-LIKE 1, MITOCHONDRIAL-RELATED"/>
    <property type="match status" value="1"/>
</dbReference>
<organism evidence="1 2">
    <name type="scientific">Oceanobacter antarcticus</name>
    <dbReference type="NCBI Taxonomy" id="3133425"/>
    <lineage>
        <taxon>Bacteria</taxon>
        <taxon>Pseudomonadati</taxon>
        <taxon>Pseudomonadota</taxon>
        <taxon>Gammaproteobacteria</taxon>
        <taxon>Oceanospirillales</taxon>
        <taxon>Oceanospirillaceae</taxon>
        <taxon>Oceanobacter</taxon>
    </lineage>
</organism>
<dbReference type="InterPro" id="IPR050484">
    <property type="entry name" value="Transf_Hexapept/Carb_Anhydrase"/>
</dbReference>
<dbReference type="Proteomes" id="UP001620597">
    <property type="component" value="Unassembled WGS sequence"/>
</dbReference>
<dbReference type="EMBL" id="JBBKTX010000004">
    <property type="protein sequence ID" value="MFK4751613.1"/>
    <property type="molecule type" value="Genomic_DNA"/>
</dbReference>
<evidence type="ECO:0000313" key="1">
    <source>
        <dbReference type="EMBL" id="MFK4751613.1"/>
    </source>
</evidence>
<protein>
    <submittedName>
        <fullName evidence="1">Phenylacetic acid degradation protein PaaY</fullName>
    </submittedName>
</protein>
<dbReference type="CDD" id="cd04745">
    <property type="entry name" value="LbH_paaY_like"/>
    <property type="match status" value="1"/>
</dbReference>
<gene>
    <name evidence="1" type="ORF">WG929_04230</name>
</gene>
<dbReference type="RefSeq" id="WP_369856604.1">
    <property type="nucleotide sequence ID" value="NZ_JBBKTX010000004.1"/>
</dbReference>
<accession>A0ABW8NF83</accession>
<reference evidence="1 2" key="1">
    <citation type="submission" date="2024-03" db="EMBL/GenBank/DDBJ databases">
        <title>High-quality draft genome sequence of Oceanobacter sp. wDCs-4.</title>
        <authorList>
            <person name="Dong C."/>
        </authorList>
    </citation>
    <scope>NUCLEOTIDE SEQUENCE [LARGE SCALE GENOMIC DNA]</scope>
    <source>
        <strain evidence="2">wDCs-4</strain>
    </source>
</reference>
<dbReference type="Pfam" id="PF00132">
    <property type="entry name" value="Hexapep"/>
    <property type="match status" value="1"/>
</dbReference>
<dbReference type="SUPFAM" id="SSF51161">
    <property type="entry name" value="Trimeric LpxA-like enzymes"/>
    <property type="match status" value="1"/>
</dbReference>
<dbReference type="InterPro" id="IPR001451">
    <property type="entry name" value="Hexapep"/>
</dbReference>
<dbReference type="InterPro" id="IPR011004">
    <property type="entry name" value="Trimer_LpxA-like_sf"/>
</dbReference>